<dbReference type="SUPFAM" id="SSF53300">
    <property type="entry name" value="vWA-like"/>
    <property type="match status" value="1"/>
</dbReference>
<gene>
    <name evidence="5" type="ORF">BSTOLATCC_MIC43390</name>
</gene>
<dbReference type="GO" id="GO:0016567">
    <property type="term" value="P:protein ubiquitination"/>
    <property type="evidence" value="ECO:0007669"/>
    <property type="project" value="InterPro"/>
</dbReference>
<dbReference type="SUPFAM" id="SSF54495">
    <property type="entry name" value="UBC-like"/>
    <property type="match status" value="1"/>
</dbReference>
<evidence type="ECO:0000259" key="4">
    <source>
        <dbReference type="PROSITE" id="PS51698"/>
    </source>
</evidence>
<dbReference type="Gene3D" id="3.10.110.10">
    <property type="entry name" value="Ubiquitin Conjugating Enzyme"/>
    <property type="match status" value="1"/>
</dbReference>
<feature type="domain" description="VWFA" evidence="3">
    <location>
        <begin position="630"/>
        <end position="808"/>
    </location>
</feature>
<evidence type="ECO:0000256" key="1">
    <source>
        <dbReference type="SAM" id="MobiDB-lite"/>
    </source>
</evidence>
<sequence>MANSSIDLLISIPGSPPLCIIAPETLKDLNQLISEHIRINADSFYFMYDRKGTLYRIIDDRTYASLIQKGIAAHQEEINLLVEIVNQAEMMALEEIPEPPKAQEIATQEEAKIIEEINENQLILLYKVLNSVNSQSRQIIIEKDEKLSKLAYDILKDQLCMRPDWTCAIYTEDGYPVVGTLSQLYLVSCREVLKNKEKICVFIVPYFDIKIEPALNHEIGDSTIFVKHVTDENKRYAIKLDLSTCTVLNLKQKLFNITGVPPFELKIKTDERYLVSDSAFVASFGVIENQVLTYQIESYDYKTTTYKPILVQSLQQTTKGQRTLHSFLYCLSKNKPEKAKLDALLACIRCFTNNCSPLLHSLYELSRNSSMSVLDSIALEEGFIVLIKIVLQEMFKNVIPDNKLLEQTLDIMGILCDISSKNEPELQSLESHEVYSIICPISFVQIERPVCLRKNDGKYCYLEYNAVIQKARDRQEIAEIGLVNESDIKEESDFKYIIKRAALNKKESLEVWTGHYNGSISIMDYVRKTFPRGISYIQSMELKNNHKLTKIVAPLSLKAPEFKHCITWNKIKDICINCGLTPKMPNKVDLMNILDLSVEIVDVAELASAIEIHRREDEGNEIITRIPDEAIVVLFDTSGSMNTKFSSTEDYTRLDLTKQIFESFADRTIGYNLKNITSLVLFNSKVTKICTFTENVLTFTRTAKSIQADGQTKLWDAIFEAAKELKEIKKKYPDVILRILCLSDGEDNYSTKSDLEAAQTLLYNNITMDAVVVGALSQNLKAVCFSTGGYVFLPSNIQEGIKLFESETFLSVGCRQSNPRVTVSDETDLAQLQSKDFSTNQPKIKPPQQSSLQAENPRQTIHRASVAPPRLDASNSAVKYKRIMKELHSITMNPHPSASIYPCELDTAFWNIFMKGPDHTPYEGGLFHLYMKFGEDYPLSPPEVRFITPVYHCNINATGRICHSVLDQFYTVDTTARYILDCIYGLFMTPEPLDPLDANIAAEYRDNYAMYEIKAREHTRRHAGKSIEELTRGLLSNDNEQGAPKHLLDPITGVIMDNPVIVRKTNTCYDKETITKAIQFTGKDPITGISITMDDLIPNVALKTEIEKYFAALQKPWFL</sequence>
<feature type="domain" description="U-box" evidence="4">
    <location>
        <begin position="1042"/>
        <end position="1116"/>
    </location>
</feature>
<keyword evidence="6" id="KW-1185">Reference proteome</keyword>
<dbReference type="InterPro" id="IPR016135">
    <property type="entry name" value="UBQ-conjugating_enzyme/RWD"/>
</dbReference>
<dbReference type="Pfam" id="PF13519">
    <property type="entry name" value="VWA_2"/>
    <property type="match status" value="1"/>
</dbReference>
<dbReference type="InterPro" id="IPR003613">
    <property type="entry name" value="Ubox_domain"/>
</dbReference>
<dbReference type="PROSITE" id="PS50127">
    <property type="entry name" value="UBC_2"/>
    <property type="match status" value="1"/>
</dbReference>
<feature type="domain" description="UBC core" evidence="2">
    <location>
        <begin position="878"/>
        <end position="1024"/>
    </location>
</feature>
<feature type="region of interest" description="Disordered" evidence="1">
    <location>
        <begin position="834"/>
        <end position="865"/>
    </location>
</feature>
<dbReference type="SUPFAM" id="SSF57850">
    <property type="entry name" value="RING/U-box"/>
    <property type="match status" value="1"/>
</dbReference>
<name>A0AAU9JP43_9CILI</name>
<dbReference type="CDD" id="cd00198">
    <property type="entry name" value="vWFA"/>
    <property type="match status" value="1"/>
</dbReference>
<evidence type="ECO:0000259" key="2">
    <source>
        <dbReference type="PROSITE" id="PS50127"/>
    </source>
</evidence>
<dbReference type="InterPro" id="IPR036465">
    <property type="entry name" value="vWFA_dom_sf"/>
</dbReference>
<dbReference type="InterPro" id="IPR002035">
    <property type="entry name" value="VWF_A"/>
</dbReference>
<comment type="caution">
    <text evidence="5">The sequence shown here is derived from an EMBL/GenBank/DDBJ whole genome shotgun (WGS) entry which is preliminary data.</text>
</comment>
<dbReference type="Proteomes" id="UP001162131">
    <property type="component" value="Unassembled WGS sequence"/>
</dbReference>
<dbReference type="SMART" id="SM00212">
    <property type="entry name" value="UBCc"/>
    <property type="match status" value="1"/>
</dbReference>
<evidence type="ECO:0000259" key="3">
    <source>
        <dbReference type="PROSITE" id="PS50234"/>
    </source>
</evidence>
<dbReference type="Gene3D" id="3.30.40.10">
    <property type="entry name" value="Zinc/RING finger domain, C3HC4 (zinc finger)"/>
    <property type="match status" value="1"/>
</dbReference>
<evidence type="ECO:0000313" key="5">
    <source>
        <dbReference type="EMBL" id="CAG9327351.1"/>
    </source>
</evidence>
<organism evidence="5 6">
    <name type="scientific">Blepharisma stoltei</name>
    <dbReference type="NCBI Taxonomy" id="1481888"/>
    <lineage>
        <taxon>Eukaryota</taxon>
        <taxon>Sar</taxon>
        <taxon>Alveolata</taxon>
        <taxon>Ciliophora</taxon>
        <taxon>Postciliodesmatophora</taxon>
        <taxon>Heterotrichea</taxon>
        <taxon>Heterotrichida</taxon>
        <taxon>Blepharismidae</taxon>
        <taxon>Blepharisma</taxon>
    </lineage>
</organism>
<protein>
    <submittedName>
        <fullName evidence="5">Uncharacterized protein</fullName>
    </submittedName>
</protein>
<dbReference type="GO" id="GO:0004842">
    <property type="term" value="F:ubiquitin-protein transferase activity"/>
    <property type="evidence" value="ECO:0007669"/>
    <property type="project" value="InterPro"/>
</dbReference>
<evidence type="ECO:0000313" key="6">
    <source>
        <dbReference type="Proteomes" id="UP001162131"/>
    </source>
</evidence>
<proteinExistence type="predicted"/>
<dbReference type="EMBL" id="CAJZBQ010000043">
    <property type="protein sequence ID" value="CAG9327351.1"/>
    <property type="molecule type" value="Genomic_DNA"/>
</dbReference>
<dbReference type="InterPro" id="IPR013083">
    <property type="entry name" value="Znf_RING/FYVE/PHD"/>
</dbReference>
<dbReference type="AlphaFoldDB" id="A0AAU9JP43"/>
<dbReference type="InterPro" id="IPR029071">
    <property type="entry name" value="Ubiquitin-like_domsf"/>
</dbReference>
<dbReference type="SUPFAM" id="SSF54236">
    <property type="entry name" value="Ubiquitin-like"/>
    <property type="match status" value="1"/>
</dbReference>
<accession>A0AAU9JP43</accession>
<dbReference type="PANTHER" id="PTHR24068">
    <property type="entry name" value="UBIQUITIN-CONJUGATING ENZYME E2"/>
    <property type="match status" value="1"/>
</dbReference>
<dbReference type="Gene3D" id="3.40.50.410">
    <property type="entry name" value="von Willebrand factor, type A domain"/>
    <property type="match status" value="1"/>
</dbReference>
<reference evidence="5" key="1">
    <citation type="submission" date="2021-09" db="EMBL/GenBank/DDBJ databases">
        <authorList>
            <consortium name="AG Swart"/>
            <person name="Singh M."/>
            <person name="Singh A."/>
            <person name="Seah K."/>
            <person name="Emmerich C."/>
        </authorList>
    </citation>
    <scope>NUCLEOTIDE SEQUENCE</scope>
    <source>
        <strain evidence="5">ATCC30299</strain>
    </source>
</reference>
<dbReference type="Pfam" id="PF04564">
    <property type="entry name" value="U-box"/>
    <property type="match status" value="1"/>
</dbReference>
<dbReference type="SMART" id="SM00504">
    <property type="entry name" value="Ubox"/>
    <property type="match status" value="1"/>
</dbReference>
<feature type="compositionally biased region" description="Polar residues" evidence="1">
    <location>
        <begin position="834"/>
        <end position="859"/>
    </location>
</feature>
<dbReference type="InterPro" id="IPR000608">
    <property type="entry name" value="UBC"/>
</dbReference>
<dbReference type="CDD" id="cd23833">
    <property type="entry name" value="UBCc_ApmR795-like"/>
    <property type="match status" value="1"/>
</dbReference>
<dbReference type="PROSITE" id="PS50234">
    <property type="entry name" value="VWFA"/>
    <property type="match status" value="1"/>
</dbReference>
<dbReference type="Pfam" id="PF00179">
    <property type="entry name" value="UQ_con"/>
    <property type="match status" value="1"/>
</dbReference>
<dbReference type="SMART" id="SM00327">
    <property type="entry name" value="VWA"/>
    <property type="match status" value="1"/>
</dbReference>
<dbReference type="PROSITE" id="PS51698">
    <property type="entry name" value="U_BOX"/>
    <property type="match status" value="1"/>
</dbReference>